<protein>
    <submittedName>
        <fullName evidence="2">Uncharacterized protein</fullName>
    </submittedName>
</protein>
<keyword evidence="3" id="KW-1185">Reference proteome</keyword>
<sequence length="126" mass="13830">MQVPISKPPSSQAPMSYSGPSLVLQQPLLQTPVLLPMPITQSIPTASVSDGFVFNETDFPPLAPTISSTISPQPTLKTKPHQSKQRKLVRSQQKESSWQTVLKPLILQCLWDLDTCVTVRVLALVV</sequence>
<organism evidence="2 3">
    <name type="scientific">Brassica napus</name>
    <name type="common">Rape</name>
    <dbReference type="NCBI Taxonomy" id="3708"/>
    <lineage>
        <taxon>Eukaryota</taxon>
        <taxon>Viridiplantae</taxon>
        <taxon>Streptophyta</taxon>
        <taxon>Embryophyta</taxon>
        <taxon>Tracheophyta</taxon>
        <taxon>Spermatophyta</taxon>
        <taxon>Magnoliopsida</taxon>
        <taxon>eudicotyledons</taxon>
        <taxon>Gunneridae</taxon>
        <taxon>Pentapetalae</taxon>
        <taxon>rosids</taxon>
        <taxon>malvids</taxon>
        <taxon>Brassicales</taxon>
        <taxon>Brassicaceae</taxon>
        <taxon>Brassiceae</taxon>
        <taxon>Brassica</taxon>
    </lineage>
</organism>
<evidence type="ECO:0000256" key="1">
    <source>
        <dbReference type="SAM" id="MobiDB-lite"/>
    </source>
</evidence>
<dbReference type="Proteomes" id="UP000824890">
    <property type="component" value="Unassembled WGS sequence"/>
</dbReference>
<name>A0ABQ8D8I4_BRANA</name>
<reference evidence="2 3" key="1">
    <citation type="submission" date="2021-05" db="EMBL/GenBank/DDBJ databases">
        <title>Genome Assembly of Synthetic Allotetraploid Brassica napus Reveals Homoeologous Exchanges between Subgenomes.</title>
        <authorList>
            <person name="Davis J.T."/>
        </authorList>
    </citation>
    <scope>NUCLEOTIDE SEQUENCE [LARGE SCALE GENOMIC DNA]</scope>
    <source>
        <strain evidence="3">cv. Da-Ae</strain>
        <tissue evidence="2">Seedling</tissue>
    </source>
</reference>
<gene>
    <name evidence="2" type="ORF">HID58_017923</name>
</gene>
<dbReference type="EMBL" id="JAGKQM010000005">
    <property type="protein sequence ID" value="KAH0925667.1"/>
    <property type="molecule type" value="Genomic_DNA"/>
</dbReference>
<evidence type="ECO:0000313" key="2">
    <source>
        <dbReference type="EMBL" id="KAH0925667.1"/>
    </source>
</evidence>
<comment type="caution">
    <text evidence="2">The sequence shown here is derived from an EMBL/GenBank/DDBJ whole genome shotgun (WGS) entry which is preliminary data.</text>
</comment>
<feature type="region of interest" description="Disordered" evidence="1">
    <location>
        <begin position="65"/>
        <end position="92"/>
    </location>
</feature>
<proteinExistence type="predicted"/>
<accession>A0ABQ8D8I4</accession>
<feature type="compositionally biased region" description="Basic residues" evidence="1">
    <location>
        <begin position="78"/>
        <end position="89"/>
    </location>
</feature>
<evidence type="ECO:0000313" key="3">
    <source>
        <dbReference type="Proteomes" id="UP000824890"/>
    </source>
</evidence>
<feature type="compositionally biased region" description="Polar residues" evidence="1">
    <location>
        <begin position="65"/>
        <end position="76"/>
    </location>
</feature>